<dbReference type="GO" id="GO:0033554">
    <property type="term" value="P:cellular response to stress"/>
    <property type="evidence" value="ECO:0007669"/>
    <property type="project" value="TreeGrafter"/>
</dbReference>
<gene>
    <name evidence="10" type="ORF">TVG0230902</name>
</gene>
<dbReference type="FunFam" id="3.40.30.10:FF:000002">
    <property type="entry name" value="Alkyl hydroperoxide reductase C"/>
    <property type="match status" value="1"/>
</dbReference>
<comment type="subcellular location">
    <subcellularLocation>
        <location evidence="1">Cytoplasm</location>
    </subcellularLocation>
</comment>
<reference evidence="10 11" key="2">
    <citation type="journal article" date="2000" name="Proc. Natl. Acad. Sci. U.S.A.">
        <title>Archaeal adaptation to higher temperatures revealed by genomic sequence of Thermoplasma volcanium.</title>
        <authorList>
            <person name="Kawashima T."/>
            <person name="Amano N."/>
            <person name="Koike H."/>
            <person name="Makino S."/>
            <person name="Higuchi S."/>
            <person name="Kawashima-Ohya Y."/>
            <person name="Watanabe K."/>
            <person name="Yamazaki M."/>
            <person name="Kanehori K."/>
            <person name="Kawamoto T."/>
            <person name="Nunoshiba T."/>
            <person name="Yamamoto Y."/>
            <person name="Aramaki H."/>
            <person name="Makino K."/>
            <person name="Suzuki M."/>
        </authorList>
    </citation>
    <scope>NUCLEOTIDE SEQUENCE [LARGE SCALE GENOMIC DNA]</scope>
    <source>
        <strain evidence="11">ATCC 51530 / DSM 4299 / JCM 9571 / NBRC 15438 / GSS1</strain>
    </source>
</reference>
<name>Q97C80_THEVO</name>
<evidence type="ECO:0000256" key="1">
    <source>
        <dbReference type="ARBA" id="ARBA00004496"/>
    </source>
</evidence>
<dbReference type="PIRSF" id="PIRSF000239">
    <property type="entry name" value="AHPC"/>
    <property type="match status" value="1"/>
</dbReference>
<dbReference type="HOGENOM" id="CLU_042529_21_3_2"/>
<dbReference type="InterPro" id="IPR013766">
    <property type="entry name" value="Thioredoxin_domain"/>
</dbReference>
<keyword evidence="2" id="KW-0963">Cytoplasm</keyword>
<evidence type="ECO:0000256" key="8">
    <source>
        <dbReference type="PIRSR" id="PIRSR000239-1"/>
    </source>
</evidence>
<evidence type="ECO:0000313" key="11">
    <source>
        <dbReference type="Proteomes" id="UP000001017"/>
    </source>
</evidence>
<evidence type="ECO:0000256" key="3">
    <source>
        <dbReference type="ARBA" id="ARBA00022559"/>
    </source>
</evidence>
<dbReference type="EMBL" id="BA000011">
    <property type="protein sequence ID" value="BAB59365.1"/>
    <property type="molecule type" value="Genomic_DNA"/>
</dbReference>
<dbReference type="PANTHER" id="PTHR10681">
    <property type="entry name" value="THIOREDOXIN PEROXIDASE"/>
    <property type="match status" value="1"/>
</dbReference>
<feature type="domain" description="Thioredoxin" evidence="9">
    <location>
        <begin position="2"/>
        <end position="157"/>
    </location>
</feature>
<dbReference type="PROSITE" id="PS51352">
    <property type="entry name" value="THIOREDOXIN_2"/>
    <property type="match status" value="1"/>
</dbReference>
<dbReference type="Gene3D" id="3.40.30.10">
    <property type="entry name" value="Glutaredoxin"/>
    <property type="match status" value="1"/>
</dbReference>
<evidence type="ECO:0000313" key="10">
    <source>
        <dbReference type="EMBL" id="BAB59365.1"/>
    </source>
</evidence>
<protein>
    <submittedName>
        <fullName evidence="10">Thioredoxin peroxidase</fullName>
    </submittedName>
</protein>
<keyword evidence="5" id="KW-0560">Oxidoreductase</keyword>
<dbReference type="PANTHER" id="PTHR10681:SF121">
    <property type="entry name" value="ALKYL HYDROPEROXIDE REDUCTASE C"/>
    <property type="match status" value="1"/>
</dbReference>
<dbReference type="InterPro" id="IPR024706">
    <property type="entry name" value="Peroxiredoxin_AhpC-typ"/>
</dbReference>
<dbReference type="Pfam" id="PF00578">
    <property type="entry name" value="AhpC-TSA"/>
    <property type="match status" value="1"/>
</dbReference>
<dbReference type="eggNOG" id="arCOG00312">
    <property type="taxonomic scope" value="Archaea"/>
</dbReference>
<dbReference type="GO" id="GO:0045454">
    <property type="term" value="P:cell redox homeostasis"/>
    <property type="evidence" value="ECO:0007669"/>
    <property type="project" value="TreeGrafter"/>
</dbReference>
<dbReference type="AlphaFoldDB" id="Q97C80"/>
<dbReference type="InterPro" id="IPR036249">
    <property type="entry name" value="Thioredoxin-like_sf"/>
</dbReference>
<dbReference type="SUPFAM" id="SSF52833">
    <property type="entry name" value="Thioredoxin-like"/>
    <property type="match status" value="1"/>
</dbReference>
<organism evidence="10 11">
    <name type="scientific">Thermoplasma volcanium (strain ATCC 51530 / DSM 4299 / JCM 9571 / NBRC 15438 / GSS1)</name>
    <dbReference type="NCBI Taxonomy" id="273116"/>
    <lineage>
        <taxon>Archaea</taxon>
        <taxon>Methanobacteriati</taxon>
        <taxon>Thermoplasmatota</taxon>
        <taxon>Thermoplasmata</taxon>
        <taxon>Thermoplasmatales</taxon>
        <taxon>Thermoplasmataceae</taxon>
        <taxon>Thermoplasma</taxon>
    </lineage>
</organism>
<dbReference type="GO" id="GO:0042744">
    <property type="term" value="P:hydrogen peroxide catabolic process"/>
    <property type="evidence" value="ECO:0007669"/>
    <property type="project" value="TreeGrafter"/>
</dbReference>
<dbReference type="Proteomes" id="UP000001017">
    <property type="component" value="Chromosome"/>
</dbReference>
<dbReference type="GO" id="GO:0005829">
    <property type="term" value="C:cytosol"/>
    <property type="evidence" value="ECO:0007669"/>
    <property type="project" value="TreeGrafter"/>
</dbReference>
<keyword evidence="7" id="KW-0676">Redox-active center</keyword>
<evidence type="ECO:0000256" key="7">
    <source>
        <dbReference type="ARBA" id="ARBA00023284"/>
    </source>
</evidence>
<keyword evidence="3 10" id="KW-0575">Peroxidase</keyword>
<keyword evidence="6" id="KW-1015">Disulfide bond</keyword>
<sequence length="174" mass="19755">MSLVNKAAPDFEANAFVNGEVKKIRLSSYRGKWVVLFFYPADFTFVCPTEVEGFAEDYEKFKKKNTEVISVSEDTVYVHKAWVQYDERVAKAKYPMVEDRKGIIARAYDVYNEETGNAQRGLFIINPDGIVKYVVITDDNVGRSTDETLRVLEALQSGGLCPVNWHEGEPTLKV</sequence>
<dbReference type="KEGG" id="tvo:TVG0230902"/>
<dbReference type="InterPro" id="IPR000866">
    <property type="entry name" value="AhpC/TSA"/>
</dbReference>
<dbReference type="CDD" id="cd03015">
    <property type="entry name" value="PRX_Typ2cys"/>
    <property type="match status" value="1"/>
</dbReference>
<dbReference type="PhylomeDB" id="Q97C80"/>
<keyword evidence="11" id="KW-1185">Reference proteome</keyword>
<reference evidence="10 11" key="1">
    <citation type="journal article" date="1999" name="Proc. Jpn. Acad.">
        <title>Determination of the complete genomic DNA sequence of Thermoplasma volvanium GSS1.</title>
        <authorList>
            <person name="Kawashima T."/>
            <person name="Yamamoto Y."/>
            <person name="Aramaki H."/>
            <person name="Nunoshiba T."/>
            <person name="Kawamoto T."/>
            <person name="Watanabe K."/>
            <person name="Yamazaki M."/>
            <person name="Kanehori K."/>
            <person name="Amano N."/>
            <person name="Ohya Y."/>
            <person name="Makino K."/>
            <person name="Suzuki M."/>
        </authorList>
    </citation>
    <scope>NUCLEOTIDE SEQUENCE [LARGE SCALE GENOMIC DNA]</scope>
    <source>
        <strain evidence="11">ATCC 51530 / DSM 4299 / JCM 9571 / NBRC 15438 / GSS1</strain>
    </source>
</reference>
<feature type="active site" description="Cysteine sulfenic acid (-SOH) intermediate; for peroxidase activity" evidence="8">
    <location>
        <position position="47"/>
    </location>
</feature>
<dbReference type="GeneID" id="1440738"/>
<accession>Q97C80</accession>
<dbReference type="GO" id="GO:0006979">
    <property type="term" value="P:response to oxidative stress"/>
    <property type="evidence" value="ECO:0007669"/>
    <property type="project" value="TreeGrafter"/>
</dbReference>
<keyword evidence="4" id="KW-0049">Antioxidant</keyword>
<evidence type="ECO:0000256" key="5">
    <source>
        <dbReference type="ARBA" id="ARBA00023002"/>
    </source>
</evidence>
<dbReference type="GO" id="GO:0008379">
    <property type="term" value="F:thioredoxin peroxidase activity"/>
    <property type="evidence" value="ECO:0007669"/>
    <property type="project" value="TreeGrafter"/>
</dbReference>
<evidence type="ECO:0000259" key="9">
    <source>
        <dbReference type="PROSITE" id="PS51352"/>
    </source>
</evidence>
<dbReference type="InterPro" id="IPR050217">
    <property type="entry name" value="Peroxiredoxin"/>
</dbReference>
<dbReference type="PaxDb" id="273116-14324437"/>
<dbReference type="RefSeq" id="WP_010916478.1">
    <property type="nucleotide sequence ID" value="NC_002689.2"/>
</dbReference>
<proteinExistence type="predicted"/>
<evidence type="ECO:0000256" key="2">
    <source>
        <dbReference type="ARBA" id="ARBA00022490"/>
    </source>
</evidence>
<dbReference type="OrthoDB" id="145578at2157"/>
<evidence type="ECO:0000256" key="4">
    <source>
        <dbReference type="ARBA" id="ARBA00022862"/>
    </source>
</evidence>
<dbReference type="STRING" id="273116.gene:9380994"/>
<evidence type="ECO:0000256" key="6">
    <source>
        <dbReference type="ARBA" id="ARBA00023157"/>
    </source>
</evidence>